<protein>
    <submittedName>
        <fullName evidence="2">Uncharacterized protein</fullName>
    </submittedName>
</protein>
<evidence type="ECO:0000313" key="3">
    <source>
        <dbReference type="Proteomes" id="UP001054945"/>
    </source>
</evidence>
<name>A0AAV4NHJ2_CAEEX</name>
<dbReference type="Proteomes" id="UP001054945">
    <property type="component" value="Unassembled WGS sequence"/>
</dbReference>
<accession>A0AAV4NHJ2</accession>
<dbReference type="AlphaFoldDB" id="A0AAV4NHJ2"/>
<keyword evidence="1" id="KW-0732">Signal</keyword>
<proteinExistence type="predicted"/>
<reference evidence="2 3" key="1">
    <citation type="submission" date="2021-06" db="EMBL/GenBank/DDBJ databases">
        <title>Caerostris extrusa draft genome.</title>
        <authorList>
            <person name="Kono N."/>
            <person name="Arakawa K."/>
        </authorList>
    </citation>
    <scope>NUCLEOTIDE SEQUENCE [LARGE SCALE GENOMIC DNA]</scope>
</reference>
<gene>
    <name evidence="2" type="ORF">CEXT_157391</name>
</gene>
<feature type="signal peptide" evidence="1">
    <location>
        <begin position="1"/>
        <end position="24"/>
    </location>
</feature>
<evidence type="ECO:0000313" key="2">
    <source>
        <dbReference type="EMBL" id="GIX82782.1"/>
    </source>
</evidence>
<dbReference type="EMBL" id="BPLR01003268">
    <property type="protein sequence ID" value="GIX82782.1"/>
    <property type="molecule type" value="Genomic_DNA"/>
</dbReference>
<keyword evidence="3" id="KW-1185">Reference proteome</keyword>
<organism evidence="2 3">
    <name type="scientific">Caerostris extrusa</name>
    <name type="common">Bark spider</name>
    <name type="synonym">Caerostris bankana</name>
    <dbReference type="NCBI Taxonomy" id="172846"/>
    <lineage>
        <taxon>Eukaryota</taxon>
        <taxon>Metazoa</taxon>
        <taxon>Ecdysozoa</taxon>
        <taxon>Arthropoda</taxon>
        <taxon>Chelicerata</taxon>
        <taxon>Arachnida</taxon>
        <taxon>Araneae</taxon>
        <taxon>Araneomorphae</taxon>
        <taxon>Entelegynae</taxon>
        <taxon>Araneoidea</taxon>
        <taxon>Araneidae</taxon>
        <taxon>Caerostris</taxon>
    </lineage>
</organism>
<sequence length="79" mass="8548">MYKVSLLTLWAITIALILTSVVYGQDDAAATPAEGGAAEGGAAAAEVLGLMYVPNNPSRRMKEELWFREGVLELNFPFM</sequence>
<feature type="chain" id="PRO_5043338140" evidence="1">
    <location>
        <begin position="25"/>
        <end position="79"/>
    </location>
</feature>
<comment type="caution">
    <text evidence="2">The sequence shown here is derived from an EMBL/GenBank/DDBJ whole genome shotgun (WGS) entry which is preliminary data.</text>
</comment>
<evidence type="ECO:0000256" key="1">
    <source>
        <dbReference type="SAM" id="SignalP"/>
    </source>
</evidence>